<accession>A0A7Z1ATA3</accession>
<reference evidence="12 13" key="1">
    <citation type="submission" date="2016-12" db="EMBL/GenBank/DDBJ databases">
        <title>The draft genome sequence of Actinophytocola xinjiangensis.</title>
        <authorList>
            <person name="Wang W."/>
            <person name="Yuan L."/>
        </authorList>
    </citation>
    <scope>NUCLEOTIDE SEQUENCE [LARGE SCALE GENOMIC DNA]</scope>
    <source>
        <strain evidence="12 13">CGMCC 4.4663</strain>
    </source>
</reference>
<dbReference type="InterPro" id="IPR016066">
    <property type="entry name" value="A-D-PHexomutase_CS"/>
</dbReference>
<dbReference type="Proteomes" id="UP000185696">
    <property type="component" value="Unassembled WGS sequence"/>
</dbReference>
<dbReference type="SUPFAM" id="SSF55957">
    <property type="entry name" value="Phosphoglucomutase, C-terminal domain"/>
    <property type="match status" value="1"/>
</dbReference>
<dbReference type="AlphaFoldDB" id="A0A7Z1ATA3"/>
<keyword evidence="6" id="KW-0413">Isomerase</keyword>
<dbReference type="Pfam" id="PF00408">
    <property type="entry name" value="PGM_PMM_IV"/>
    <property type="match status" value="1"/>
</dbReference>
<feature type="domain" description="Alpha-D-phosphohexomutase C-terminal" evidence="8">
    <location>
        <begin position="484"/>
        <end position="508"/>
    </location>
</feature>
<evidence type="ECO:0000256" key="4">
    <source>
        <dbReference type="ARBA" id="ARBA00022723"/>
    </source>
</evidence>
<dbReference type="GO" id="GO:0006166">
    <property type="term" value="P:purine ribonucleoside salvage"/>
    <property type="evidence" value="ECO:0007669"/>
    <property type="project" value="TreeGrafter"/>
</dbReference>
<dbReference type="SUPFAM" id="SSF53738">
    <property type="entry name" value="Phosphoglucomutase, first 3 domains"/>
    <property type="match status" value="3"/>
</dbReference>
<dbReference type="PROSITE" id="PS00710">
    <property type="entry name" value="PGM_PMM"/>
    <property type="match status" value="1"/>
</dbReference>
<sequence length="539" mass="55863">MSLPAPLRDEAFRWMADDPDADTTLELQRVVANAMGGAPGAVDDLADRMNGTLAFGTAGLRGPVRAGSNGMNRAVVLRATAGVAAWLVHKGHSGGLVVVGRDARHGSAEFAVAATEVLVAAGFRVATLPGPLPTPVTAFLVRSLGAVAGLQITASHNPPADNGYKVYTDDGAQIVPPDDRLIEAGIRDAPPARLVPTSPGGQPVPGIDDYLARVATLPRGTARDLRVVLTPLHGVGGDTARQALAAAGFTDVTLVAEQADPDPDFPTVTFPNPEEPGAADLLLATAEAADADLAIALDPDADRCALGVRFPDGWRMLTGDETGSLVGDHILSTVDKPDPLVATTIVSSSQLALIAAAHHARHTETLTGFKWLARAGEGLVFAYEEALGVCVDPDAVRDKDGISAAVVACDLAATLKAAGRGLPDALDDLARTHGVHLTAQISLRFTDLARIGPLVAGLRATPPTTLTGTPVTQDNPAPDVLRLRGEGLRVIVRPSGTEPKVKAYLEITEPPTDDLPAAREKATARLTALRTEVESLLNP</sequence>
<evidence type="ECO:0000259" key="10">
    <source>
        <dbReference type="Pfam" id="PF02879"/>
    </source>
</evidence>
<evidence type="ECO:0000259" key="8">
    <source>
        <dbReference type="Pfam" id="PF00408"/>
    </source>
</evidence>
<dbReference type="InterPro" id="IPR036900">
    <property type="entry name" value="A-D-PHexomutase_C_sf"/>
</dbReference>
<dbReference type="PANTHER" id="PTHR45745">
    <property type="entry name" value="PHOSPHOMANNOMUTASE 45A"/>
    <property type="match status" value="1"/>
</dbReference>
<keyword evidence="4 7" id="KW-0479">Metal-binding</keyword>
<dbReference type="Gene3D" id="3.30.310.50">
    <property type="entry name" value="Alpha-D-phosphohexomutase, C-terminal domain"/>
    <property type="match status" value="1"/>
</dbReference>
<feature type="domain" description="Alpha-D-phosphohexomutase alpha/beta/alpha" evidence="11">
    <location>
        <begin position="319"/>
        <end position="424"/>
    </location>
</feature>
<evidence type="ECO:0000259" key="9">
    <source>
        <dbReference type="Pfam" id="PF02878"/>
    </source>
</evidence>
<dbReference type="CDD" id="cd05799">
    <property type="entry name" value="PGM2"/>
    <property type="match status" value="1"/>
</dbReference>
<comment type="similarity">
    <text evidence="2 7">Belongs to the phosphohexose mutase family.</text>
</comment>
<keyword evidence="13" id="KW-1185">Reference proteome</keyword>
<dbReference type="PRINTS" id="PR00509">
    <property type="entry name" value="PGMPMM"/>
</dbReference>
<dbReference type="EMBL" id="MSIF01000041">
    <property type="protein sequence ID" value="OLF04589.1"/>
    <property type="molecule type" value="Genomic_DNA"/>
</dbReference>
<organism evidence="12 13">
    <name type="scientific">Actinophytocola xinjiangensis</name>
    <dbReference type="NCBI Taxonomy" id="485602"/>
    <lineage>
        <taxon>Bacteria</taxon>
        <taxon>Bacillati</taxon>
        <taxon>Actinomycetota</taxon>
        <taxon>Actinomycetes</taxon>
        <taxon>Pseudonocardiales</taxon>
        <taxon>Pseudonocardiaceae</taxon>
    </lineage>
</organism>
<dbReference type="InterPro" id="IPR005841">
    <property type="entry name" value="Alpha-D-phosphohexomutase_SF"/>
</dbReference>
<evidence type="ECO:0000256" key="3">
    <source>
        <dbReference type="ARBA" id="ARBA00022553"/>
    </source>
</evidence>
<evidence type="ECO:0000256" key="2">
    <source>
        <dbReference type="ARBA" id="ARBA00010231"/>
    </source>
</evidence>
<dbReference type="OrthoDB" id="9806956at2"/>
<comment type="caution">
    <text evidence="12">The sequence shown here is derived from an EMBL/GenBank/DDBJ whole genome shotgun (WGS) entry which is preliminary data.</text>
</comment>
<feature type="domain" description="Alpha-D-phosphohexomutase alpha/beta/alpha" evidence="10">
    <location>
        <begin position="209"/>
        <end position="306"/>
    </location>
</feature>
<gene>
    <name evidence="12" type="ORF">BLA60_39995</name>
</gene>
<dbReference type="PANTHER" id="PTHR45745:SF1">
    <property type="entry name" value="PHOSPHOGLUCOMUTASE 2B-RELATED"/>
    <property type="match status" value="1"/>
</dbReference>
<evidence type="ECO:0000313" key="13">
    <source>
        <dbReference type="Proteomes" id="UP000185696"/>
    </source>
</evidence>
<evidence type="ECO:0000256" key="7">
    <source>
        <dbReference type="RuleBase" id="RU004326"/>
    </source>
</evidence>
<dbReference type="GO" id="GO:0008973">
    <property type="term" value="F:phosphopentomutase activity"/>
    <property type="evidence" value="ECO:0007669"/>
    <property type="project" value="TreeGrafter"/>
</dbReference>
<proteinExistence type="inferred from homology"/>
<dbReference type="Gene3D" id="3.40.120.10">
    <property type="entry name" value="Alpha-D-Glucose-1,6-Bisphosphate, subunit A, domain 3"/>
    <property type="match status" value="3"/>
</dbReference>
<dbReference type="GO" id="GO:0000287">
    <property type="term" value="F:magnesium ion binding"/>
    <property type="evidence" value="ECO:0007669"/>
    <property type="project" value="InterPro"/>
</dbReference>
<evidence type="ECO:0000313" key="12">
    <source>
        <dbReference type="EMBL" id="OLF04589.1"/>
    </source>
</evidence>
<dbReference type="InterPro" id="IPR005844">
    <property type="entry name" value="A-D-PHexomutase_a/b/a-I"/>
</dbReference>
<dbReference type="Pfam" id="PF02878">
    <property type="entry name" value="PGM_PMM_I"/>
    <property type="match status" value="1"/>
</dbReference>
<evidence type="ECO:0000256" key="6">
    <source>
        <dbReference type="ARBA" id="ARBA00023235"/>
    </source>
</evidence>
<dbReference type="RefSeq" id="WP_075138316.1">
    <property type="nucleotide sequence ID" value="NZ_MSIF01000041.1"/>
</dbReference>
<evidence type="ECO:0000256" key="5">
    <source>
        <dbReference type="ARBA" id="ARBA00022842"/>
    </source>
</evidence>
<evidence type="ECO:0000256" key="1">
    <source>
        <dbReference type="ARBA" id="ARBA00001946"/>
    </source>
</evidence>
<comment type="cofactor">
    <cofactor evidence="1">
        <name>Mg(2+)</name>
        <dbReference type="ChEBI" id="CHEBI:18420"/>
    </cofactor>
</comment>
<protein>
    <submittedName>
        <fullName evidence="12">Phosphomannomutase</fullName>
    </submittedName>
</protein>
<name>A0A7Z1ATA3_9PSEU</name>
<keyword evidence="3" id="KW-0597">Phosphoprotein</keyword>
<evidence type="ECO:0000259" key="11">
    <source>
        <dbReference type="Pfam" id="PF02880"/>
    </source>
</evidence>
<dbReference type="InterPro" id="IPR005843">
    <property type="entry name" value="A-D-PHexomutase_C"/>
</dbReference>
<feature type="domain" description="Alpha-D-phosphohexomutase alpha/beta/alpha" evidence="9">
    <location>
        <begin position="54"/>
        <end position="187"/>
    </location>
</feature>
<dbReference type="InterPro" id="IPR016055">
    <property type="entry name" value="A-D-PHexomutase_a/b/a-I/II/III"/>
</dbReference>
<dbReference type="GO" id="GO:0005975">
    <property type="term" value="P:carbohydrate metabolic process"/>
    <property type="evidence" value="ECO:0007669"/>
    <property type="project" value="InterPro"/>
</dbReference>
<dbReference type="Pfam" id="PF02880">
    <property type="entry name" value="PGM_PMM_III"/>
    <property type="match status" value="1"/>
</dbReference>
<dbReference type="InterPro" id="IPR005846">
    <property type="entry name" value="A-D-PHexomutase_a/b/a-III"/>
</dbReference>
<keyword evidence="5 7" id="KW-0460">Magnesium</keyword>
<dbReference type="InterPro" id="IPR005845">
    <property type="entry name" value="A-D-PHexomutase_a/b/a-II"/>
</dbReference>
<dbReference type="Pfam" id="PF02879">
    <property type="entry name" value="PGM_PMM_II"/>
    <property type="match status" value="1"/>
</dbReference>